<feature type="non-terminal residue" evidence="1">
    <location>
        <position position="1"/>
    </location>
</feature>
<sequence>QGITQWTGITMTNNGIKQVLERTKRKHWKQFQKETFAAICGAILYHTWRARNWKKFKGKHVHTEEAVAQIKKEIIERVQFFSSSRKAQKCKRFIRLLSS</sequence>
<protein>
    <submittedName>
        <fullName evidence="1">Uncharacterized protein</fullName>
    </submittedName>
</protein>
<proteinExistence type="predicted"/>
<reference evidence="1 2" key="1">
    <citation type="submission" date="2024-05" db="EMBL/GenBank/DDBJ databases">
        <title>De novo assembly of an allotetraploid wild potato.</title>
        <authorList>
            <person name="Hosaka A.J."/>
        </authorList>
    </citation>
    <scope>NUCLEOTIDE SEQUENCE [LARGE SCALE GENOMIC DNA]</scope>
    <source>
        <tissue evidence="1">Young leaves</tissue>
    </source>
</reference>
<comment type="caution">
    <text evidence="1">The sequence shown here is derived from an EMBL/GenBank/DDBJ whole genome shotgun (WGS) entry which is preliminary data.</text>
</comment>
<gene>
    <name evidence="1" type="ORF">AABB24_010164</name>
</gene>
<dbReference type="AlphaFoldDB" id="A0ABD2UMP3"/>
<accession>A0ABD2UMP3</accession>
<name>A0ABD2UMP3_9SOLN</name>
<dbReference type="EMBL" id="JBJKTR010000005">
    <property type="protein sequence ID" value="KAL3369675.1"/>
    <property type="molecule type" value="Genomic_DNA"/>
</dbReference>
<organism evidence="1 2">
    <name type="scientific">Solanum stoloniferum</name>
    <dbReference type="NCBI Taxonomy" id="62892"/>
    <lineage>
        <taxon>Eukaryota</taxon>
        <taxon>Viridiplantae</taxon>
        <taxon>Streptophyta</taxon>
        <taxon>Embryophyta</taxon>
        <taxon>Tracheophyta</taxon>
        <taxon>Spermatophyta</taxon>
        <taxon>Magnoliopsida</taxon>
        <taxon>eudicotyledons</taxon>
        <taxon>Gunneridae</taxon>
        <taxon>Pentapetalae</taxon>
        <taxon>asterids</taxon>
        <taxon>lamiids</taxon>
        <taxon>Solanales</taxon>
        <taxon>Solanaceae</taxon>
        <taxon>Solanoideae</taxon>
        <taxon>Solaneae</taxon>
        <taxon>Solanum</taxon>
    </lineage>
</organism>
<dbReference type="Proteomes" id="UP001627284">
    <property type="component" value="Unassembled WGS sequence"/>
</dbReference>
<keyword evidence="2" id="KW-1185">Reference proteome</keyword>
<evidence type="ECO:0000313" key="2">
    <source>
        <dbReference type="Proteomes" id="UP001627284"/>
    </source>
</evidence>
<evidence type="ECO:0000313" key="1">
    <source>
        <dbReference type="EMBL" id="KAL3369675.1"/>
    </source>
</evidence>